<dbReference type="EMBL" id="BSOO01000004">
    <property type="protein sequence ID" value="GLR46919.1"/>
    <property type="molecule type" value="Genomic_DNA"/>
</dbReference>
<dbReference type="InterPro" id="IPR013023">
    <property type="entry name" value="KARI"/>
</dbReference>
<evidence type="ECO:0000256" key="6">
    <source>
        <dbReference type="ARBA" id="ARBA00022605"/>
    </source>
</evidence>
<evidence type="ECO:0000256" key="10">
    <source>
        <dbReference type="ARBA" id="ARBA00023304"/>
    </source>
</evidence>
<reference evidence="17" key="1">
    <citation type="journal article" date="2019" name="Int. J. Syst. Evol. Microbiol.">
        <title>The Global Catalogue of Microorganisms (GCM) 10K type strain sequencing project: providing services to taxonomists for standard genome sequencing and annotation.</title>
        <authorList>
            <consortium name="The Broad Institute Genomics Platform"/>
            <consortium name="The Broad Institute Genome Sequencing Center for Infectious Disease"/>
            <person name="Wu L."/>
            <person name="Ma J."/>
        </authorList>
    </citation>
    <scope>NUCLEOTIDE SEQUENCE [LARGE SCALE GENOMIC DNA]</scope>
    <source>
        <strain evidence="17">NBRC 102146</strain>
    </source>
</reference>
<evidence type="ECO:0000313" key="16">
    <source>
        <dbReference type="EMBL" id="GLR46919.1"/>
    </source>
</evidence>
<keyword evidence="6 13" id="KW-0028">Amino-acid biosynthesis</keyword>
<proteinExistence type="inferred from homology"/>
<dbReference type="RefSeq" id="WP_029942116.1">
    <property type="nucleotide sequence ID" value="NZ_BSOO01000004.1"/>
</dbReference>
<feature type="binding site" evidence="13">
    <location>
        <position position="189"/>
    </location>
    <ligand>
        <name>Mg(2+)</name>
        <dbReference type="ChEBI" id="CHEBI:18420"/>
        <label>1</label>
    </ligand>
</feature>
<keyword evidence="9 13" id="KW-0560">Oxidoreductase</keyword>
<evidence type="ECO:0000259" key="14">
    <source>
        <dbReference type="PROSITE" id="PS51850"/>
    </source>
</evidence>
<accession>A0ABQ5Z2C2</accession>
<dbReference type="SUPFAM" id="SSF48179">
    <property type="entry name" value="6-phosphogluconate dehydrogenase C-terminal domain-like"/>
    <property type="match status" value="1"/>
</dbReference>
<comment type="function">
    <text evidence="2">Involved in the biosynthesis of branched-chain amino acids (BCAA). Catalyzes an alkyl-migration followed by a ketol-acid reduction of (S)-2-acetolactate (S2AL) to yield (R)-2,3-dihydroxy-isovalerate. In the isomerase reaction, S2AL is rearranged via a Mg-dependent methyl migration to produce 3-hydroxy-3-methyl-2-ketobutyrate (HMKB). In the reductase reaction, this 2-ketoacid undergoes a metal-dependent reduction by NADPH to yield (R)-2,3-dihydroxy-isovalerate.</text>
</comment>
<feature type="binding site" evidence="13">
    <location>
        <position position="229"/>
    </location>
    <ligand>
        <name>Mg(2+)</name>
        <dbReference type="ChEBI" id="CHEBI:18420"/>
        <label>2</label>
    </ligand>
</feature>
<dbReference type="Proteomes" id="UP001156703">
    <property type="component" value="Unassembled WGS sequence"/>
</dbReference>
<keyword evidence="8 13" id="KW-0460">Magnesium</keyword>
<dbReference type="NCBIfam" id="NF004017">
    <property type="entry name" value="PRK05479.1"/>
    <property type="match status" value="1"/>
</dbReference>
<evidence type="ECO:0000259" key="15">
    <source>
        <dbReference type="PROSITE" id="PS51851"/>
    </source>
</evidence>
<comment type="pathway">
    <text evidence="4">Amino-acid biosynthesis; L-isoleucine biosynthesis; L-isoleucine from 2-oxobutanoate: step 2/4.</text>
</comment>
<comment type="catalytic activity">
    <reaction evidence="11">
        <text>(2R)-2,3-dihydroxy-3-methylbutanoate + NADP(+) = (2S)-2-acetolactate + NADPH + H(+)</text>
        <dbReference type="Rhea" id="RHEA:22068"/>
        <dbReference type="ChEBI" id="CHEBI:15378"/>
        <dbReference type="ChEBI" id="CHEBI:49072"/>
        <dbReference type="ChEBI" id="CHEBI:57783"/>
        <dbReference type="ChEBI" id="CHEBI:58349"/>
        <dbReference type="ChEBI" id="CHEBI:58476"/>
        <dbReference type="EC" id="1.1.1.86"/>
    </reaction>
</comment>
<dbReference type="PIRSF" id="PIRSF000116">
    <property type="entry name" value="IlvC_gammaproteo"/>
    <property type="match status" value="1"/>
</dbReference>
<keyword evidence="7 13" id="KW-0479">Metal-binding</keyword>
<name>A0ABQ5Z2C2_9SPHN</name>
<dbReference type="InterPro" id="IPR008927">
    <property type="entry name" value="6-PGluconate_DH-like_C_sf"/>
</dbReference>
<sequence length="321" mass="33073">MLTDADLDPAPLHGKTVAIIGFGNQGRAQALNLHDSGITVRVGLRPGSDRAAEAAAAGLTVLPPEEAAAGANLVFLLAPDEHLPAIYAAIEPRLAQGAALGFAHGLCIHYGLIVPRADLDVIMVAPKGPGAALRRLYTEGKGMVALAAVAQDATGNAWPLALAYAAALGSGRAGAGVLRSTFEQETVSDLFNEGAVVWGAVPAILEAGFETLVEAGIDPALAYLECVSELKLLADLVEARGIAGMREAISNTAEFRASRGGGRIVDDAVRATMRTMLAELRGNGFAQALSAEAAADYPTLRAERARARASALEAARVRLKG</sequence>
<evidence type="ECO:0000256" key="5">
    <source>
        <dbReference type="ARBA" id="ARBA00010318"/>
    </source>
</evidence>
<dbReference type="Pfam" id="PF01450">
    <property type="entry name" value="KARI_C"/>
    <property type="match status" value="1"/>
</dbReference>
<dbReference type="InterPro" id="IPR000506">
    <property type="entry name" value="KARI_C"/>
</dbReference>
<evidence type="ECO:0000256" key="9">
    <source>
        <dbReference type="ARBA" id="ARBA00023002"/>
    </source>
</evidence>
<dbReference type="Gene3D" id="3.40.50.720">
    <property type="entry name" value="NAD(P)-binding Rossmann-like Domain"/>
    <property type="match status" value="1"/>
</dbReference>
<comment type="caution">
    <text evidence="16">The sequence shown here is derived from an EMBL/GenBank/DDBJ whole genome shotgun (WGS) entry which is preliminary data.</text>
</comment>
<dbReference type="Gene3D" id="6.10.240.10">
    <property type="match status" value="1"/>
</dbReference>
<keyword evidence="10 13" id="KW-0100">Branched-chain amino acid biosynthesis</keyword>
<dbReference type="InterPro" id="IPR013116">
    <property type="entry name" value="KARI_N"/>
</dbReference>
<evidence type="ECO:0000256" key="12">
    <source>
        <dbReference type="NCBIfam" id="TIGR00465"/>
    </source>
</evidence>
<evidence type="ECO:0000256" key="2">
    <source>
        <dbReference type="ARBA" id="ARBA00002172"/>
    </source>
</evidence>
<evidence type="ECO:0000256" key="8">
    <source>
        <dbReference type="ARBA" id="ARBA00022842"/>
    </source>
</evidence>
<dbReference type="PANTHER" id="PTHR21371">
    <property type="entry name" value="KETOL-ACID REDUCTOISOMERASE, MITOCHONDRIAL"/>
    <property type="match status" value="1"/>
</dbReference>
<gene>
    <name evidence="16" type="primary">ilvC</name>
    <name evidence="16" type="ORF">GCM10007925_06300</name>
</gene>
<comment type="pathway">
    <text evidence="3">Amino-acid biosynthesis; L-valine biosynthesis; L-valine from pyruvate: step 2/4.</text>
</comment>
<evidence type="ECO:0000256" key="3">
    <source>
        <dbReference type="ARBA" id="ARBA00004864"/>
    </source>
</evidence>
<evidence type="ECO:0000256" key="13">
    <source>
        <dbReference type="PROSITE-ProRule" id="PRU01198"/>
    </source>
</evidence>
<organism evidence="16 17">
    <name type="scientific">Sphingomonas astaxanthinifaciens DSM 22298</name>
    <dbReference type="NCBI Taxonomy" id="1123267"/>
    <lineage>
        <taxon>Bacteria</taxon>
        <taxon>Pseudomonadati</taxon>
        <taxon>Pseudomonadota</taxon>
        <taxon>Alphaproteobacteria</taxon>
        <taxon>Sphingomonadales</taxon>
        <taxon>Sphingomonadaceae</taxon>
        <taxon>Sphingomonas</taxon>
    </lineage>
</organism>
<evidence type="ECO:0000256" key="4">
    <source>
        <dbReference type="ARBA" id="ARBA00004885"/>
    </source>
</evidence>
<comment type="cofactor">
    <cofactor evidence="1">
        <name>Mg(2+)</name>
        <dbReference type="ChEBI" id="CHEBI:18420"/>
    </cofactor>
</comment>
<feature type="binding site" evidence="13">
    <location>
        <position position="250"/>
    </location>
    <ligand>
        <name>substrate</name>
    </ligand>
</feature>
<feature type="binding site" evidence="13">
    <location>
        <position position="225"/>
    </location>
    <ligand>
        <name>Mg(2+)</name>
        <dbReference type="ChEBI" id="CHEBI:18420"/>
        <label>2</label>
    </ligand>
</feature>
<dbReference type="PROSITE" id="PS51851">
    <property type="entry name" value="KARI_C"/>
    <property type="match status" value="1"/>
</dbReference>
<feature type="binding site" evidence="13">
    <location>
        <position position="189"/>
    </location>
    <ligand>
        <name>Mg(2+)</name>
        <dbReference type="ChEBI" id="CHEBI:18420"/>
        <label>2</label>
    </ligand>
</feature>
<comment type="similarity">
    <text evidence="5 13">Belongs to the ketol-acid reductoisomerase family.</text>
</comment>
<dbReference type="PROSITE" id="PS51850">
    <property type="entry name" value="KARI_N"/>
    <property type="match status" value="1"/>
</dbReference>
<feature type="binding site" evidence="13">
    <location>
        <position position="193"/>
    </location>
    <ligand>
        <name>Mg(2+)</name>
        <dbReference type="ChEBI" id="CHEBI:18420"/>
        <label>1</label>
    </ligand>
</feature>
<dbReference type="InterPro" id="IPR014359">
    <property type="entry name" value="KARI_prok"/>
</dbReference>
<dbReference type="PANTHER" id="PTHR21371:SF1">
    <property type="entry name" value="KETOL-ACID REDUCTOISOMERASE, MITOCHONDRIAL"/>
    <property type="match status" value="1"/>
</dbReference>
<evidence type="ECO:0000256" key="7">
    <source>
        <dbReference type="ARBA" id="ARBA00022723"/>
    </source>
</evidence>
<evidence type="ECO:0000256" key="11">
    <source>
        <dbReference type="ARBA" id="ARBA00049021"/>
    </source>
</evidence>
<dbReference type="InterPro" id="IPR036291">
    <property type="entry name" value="NAD(P)-bd_dom_sf"/>
</dbReference>
<dbReference type="NCBIfam" id="TIGR00465">
    <property type="entry name" value="ilvC"/>
    <property type="match status" value="1"/>
</dbReference>
<evidence type="ECO:0000313" key="17">
    <source>
        <dbReference type="Proteomes" id="UP001156703"/>
    </source>
</evidence>
<dbReference type="SUPFAM" id="SSF51735">
    <property type="entry name" value="NAD(P)-binding Rossmann-fold domains"/>
    <property type="match status" value="1"/>
</dbReference>
<protein>
    <recommendedName>
        <fullName evidence="12">Ketol-acid reductoisomerase</fullName>
        <ecNumber evidence="12">1.1.1.86</ecNumber>
    </recommendedName>
</protein>
<dbReference type="Pfam" id="PF07991">
    <property type="entry name" value="KARI_N"/>
    <property type="match status" value="1"/>
</dbReference>
<keyword evidence="17" id="KW-1185">Reference proteome</keyword>
<dbReference type="EC" id="1.1.1.86" evidence="12"/>
<feature type="domain" description="KARI C-terminal knotted" evidence="15">
    <location>
        <begin position="181"/>
        <end position="321"/>
    </location>
</feature>
<feature type="domain" description="KARI N-terminal Rossmann" evidence="14">
    <location>
        <begin position="1"/>
        <end position="180"/>
    </location>
</feature>
<evidence type="ECO:0000256" key="1">
    <source>
        <dbReference type="ARBA" id="ARBA00001946"/>
    </source>
</evidence>